<evidence type="ECO:0000313" key="3">
    <source>
        <dbReference type="EMBL" id="MDQ8749707.1"/>
    </source>
</evidence>
<dbReference type="AlphaFoldDB" id="A0ABD5B8J5"/>
<reference evidence="3 5" key="2">
    <citation type="submission" date="2023-06" db="EMBL/GenBank/DDBJ databases">
        <title>Nosocomial Elizabethkingia miricola genome.</title>
        <authorList>
            <person name="Morgado S."/>
            <person name="Fonseca E."/>
            <person name="Freitas F."/>
            <person name="Vicente A.C."/>
        </authorList>
    </citation>
    <scope>NUCLEOTIDE SEQUENCE [LARGE SCALE GENOMIC DNA]</scope>
    <source>
        <strain evidence="3 5">EM15</strain>
    </source>
</reference>
<gene>
    <name evidence="2" type="ORF">ATB95_06420</name>
    <name evidence="3" type="ORF">QT385_13720</name>
</gene>
<organism evidence="3 5">
    <name type="scientific">Elizabethkingia miricola</name>
    <name type="common">Chryseobacterium miricola</name>
    <dbReference type="NCBI Taxonomy" id="172045"/>
    <lineage>
        <taxon>Bacteria</taxon>
        <taxon>Pseudomonadati</taxon>
        <taxon>Bacteroidota</taxon>
        <taxon>Flavobacteriia</taxon>
        <taxon>Flavobacteriales</taxon>
        <taxon>Weeksellaceae</taxon>
        <taxon>Elizabethkingia</taxon>
    </lineage>
</organism>
<dbReference type="Proteomes" id="UP000064412">
    <property type="component" value="Unassembled WGS sequence"/>
</dbReference>
<keyword evidence="1" id="KW-0472">Membrane</keyword>
<evidence type="ECO:0000313" key="2">
    <source>
        <dbReference type="EMBL" id="KUY20535.1"/>
    </source>
</evidence>
<evidence type="ECO:0000313" key="5">
    <source>
        <dbReference type="Proteomes" id="UP001239265"/>
    </source>
</evidence>
<proteinExistence type="predicted"/>
<evidence type="ECO:0000313" key="4">
    <source>
        <dbReference type="Proteomes" id="UP000064412"/>
    </source>
</evidence>
<evidence type="ECO:0000256" key="1">
    <source>
        <dbReference type="SAM" id="Phobius"/>
    </source>
</evidence>
<feature type="transmembrane region" description="Helical" evidence="1">
    <location>
        <begin position="9"/>
        <end position="33"/>
    </location>
</feature>
<dbReference type="EMBL" id="LNOI01000001">
    <property type="protein sequence ID" value="KUY20535.1"/>
    <property type="molecule type" value="Genomic_DNA"/>
</dbReference>
<name>A0ABD5B8J5_ELIMR</name>
<sequence>MEGVSKKAIIFLLSVTIIPFMLGLIGLMIYSGYCELTDKRTGKERIIDYHKPDDYRFKIDTIFNDSRNHNAYTLSSKKRRIKVSPLREDEWEKYVEVGDSILKIKGDTKIYVYRKDTLYKILDYNDMNPNRWQ</sequence>
<comment type="caution">
    <text evidence="3">The sequence shown here is derived from an EMBL/GenBank/DDBJ whole genome shotgun (WGS) entry which is preliminary data.</text>
</comment>
<accession>A0ABD5B8J5</accession>
<reference evidence="2 4" key="1">
    <citation type="submission" date="2015-11" db="EMBL/GenBank/DDBJ databases">
        <authorList>
            <person name="Nicholson A.C."/>
            <person name="Humrighouse B.W."/>
            <person name="Graziano J."/>
            <person name="Lasker B."/>
            <person name="Whitney A.M."/>
            <person name="Mcquiston J.R."/>
        </authorList>
    </citation>
    <scope>NUCLEOTIDE SEQUENCE [LARGE SCALE GENOMIC DNA]</scope>
    <source>
        <strain evidence="2 4">G4071</strain>
    </source>
</reference>
<protein>
    <submittedName>
        <fullName evidence="3">Uncharacterized protein</fullName>
    </submittedName>
</protein>
<dbReference type="RefSeq" id="WP_059344253.1">
    <property type="nucleotide sequence ID" value="NZ_JAUCQJ010000004.1"/>
</dbReference>
<keyword evidence="1" id="KW-1133">Transmembrane helix</keyword>
<keyword evidence="1" id="KW-0812">Transmembrane</keyword>
<dbReference type="Proteomes" id="UP001239265">
    <property type="component" value="Unassembled WGS sequence"/>
</dbReference>
<dbReference type="EMBL" id="JAUCQJ010000004">
    <property type="protein sequence ID" value="MDQ8749707.1"/>
    <property type="molecule type" value="Genomic_DNA"/>
</dbReference>